<evidence type="ECO:0000256" key="3">
    <source>
        <dbReference type="SAM" id="MobiDB-lite"/>
    </source>
</evidence>
<dbReference type="Gene3D" id="2.60.40.790">
    <property type="match status" value="1"/>
</dbReference>
<dbReference type="PANTHER" id="PTHR11527">
    <property type="entry name" value="HEAT-SHOCK PROTEIN 20 FAMILY MEMBER"/>
    <property type="match status" value="1"/>
</dbReference>
<dbReference type="Pfam" id="PF00011">
    <property type="entry name" value="HSP20"/>
    <property type="match status" value="1"/>
</dbReference>
<dbReference type="CDD" id="cd06464">
    <property type="entry name" value="ACD_sHsps-like"/>
    <property type="match status" value="1"/>
</dbReference>
<keyword evidence="6" id="KW-1185">Reference proteome</keyword>
<dbReference type="InterPro" id="IPR008978">
    <property type="entry name" value="HSP20-like_chaperone"/>
</dbReference>
<dbReference type="PROSITE" id="PS01031">
    <property type="entry name" value="SHSP"/>
    <property type="match status" value="1"/>
</dbReference>
<dbReference type="InterPro" id="IPR002068">
    <property type="entry name" value="A-crystallin/Hsp20_dom"/>
</dbReference>
<dbReference type="InterPro" id="IPR031107">
    <property type="entry name" value="Small_HSP"/>
</dbReference>
<name>A0A501PB72_9PROT</name>
<accession>A0A501PB72</accession>
<sequence length="166" mass="19022">MTDKVKETKVPESSPEETSVFHPLASLRRDIDQLFGDYGRGWGNFFNRPLSMGKFSLNPSTDITETKEAFEISVELPGLEDKDVVLSLKDNVLTLKGEKKEEREEKKTDYHLTERSYGSFQRSFTLPPNVDPEAIHADFHKGVMTILLPKTEVHEPEKRTIEIKSR</sequence>
<evidence type="ECO:0000313" key="6">
    <source>
        <dbReference type="Proteomes" id="UP000319148"/>
    </source>
</evidence>
<evidence type="ECO:0000313" key="5">
    <source>
        <dbReference type="EMBL" id="TPD57649.1"/>
    </source>
</evidence>
<comment type="similarity">
    <text evidence="1 2">Belongs to the small heat shock protein (HSP20) family.</text>
</comment>
<proteinExistence type="inferred from homology"/>
<comment type="caution">
    <text evidence="5">The sequence shown here is derived from an EMBL/GenBank/DDBJ whole genome shotgun (WGS) entry which is preliminary data.</text>
</comment>
<dbReference type="RefSeq" id="WP_139941964.1">
    <property type="nucleotide sequence ID" value="NZ_JBHSYP010000005.1"/>
</dbReference>
<organism evidence="5 6">
    <name type="scientific">Emcibacter nanhaiensis</name>
    <dbReference type="NCBI Taxonomy" id="1505037"/>
    <lineage>
        <taxon>Bacteria</taxon>
        <taxon>Pseudomonadati</taxon>
        <taxon>Pseudomonadota</taxon>
        <taxon>Alphaproteobacteria</taxon>
        <taxon>Emcibacterales</taxon>
        <taxon>Emcibacteraceae</taxon>
        <taxon>Emcibacter</taxon>
    </lineage>
</organism>
<feature type="domain" description="SHSP" evidence="4">
    <location>
        <begin position="52"/>
        <end position="166"/>
    </location>
</feature>
<protein>
    <submittedName>
        <fullName evidence="5">Hsp20/alpha crystallin family protein</fullName>
    </submittedName>
</protein>
<evidence type="ECO:0000256" key="2">
    <source>
        <dbReference type="RuleBase" id="RU003616"/>
    </source>
</evidence>
<feature type="compositionally biased region" description="Basic and acidic residues" evidence="3">
    <location>
        <begin position="1"/>
        <end position="10"/>
    </location>
</feature>
<dbReference type="SUPFAM" id="SSF49764">
    <property type="entry name" value="HSP20-like chaperones"/>
    <property type="match status" value="1"/>
</dbReference>
<gene>
    <name evidence="5" type="ORF">FIV46_16205</name>
</gene>
<reference evidence="6" key="1">
    <citation type="submission" date="2019-06" db="EMBL/GenBank/DDBJ databases">
        <title>The complete genome of Emcibacter congregatus ZYLT.</title>
        <authorList>
            <person name="Zhao Z."/>
        </authorList>
    </citation>
    <scope>NUCLEOTIDE SEQUENCE [LARGE SCALE GENOMIC DNA]</scope>
    <source>
        <strain evidence="6">MCCC 1A06723</strain>
    </source>
</reference>
<dbReference type="Proteomes" id="UP000319148">
    <property type="component" value="Unassembled WGS sequence"/>
</dbReference>
<evidence type="ECO:0000259" key="4">
    <source>
        <dbReference type="PROSITE" id="PS01031"/>
    </source>
</evidence>
<feature type="region of interest" description="Disordered" evidence="3">
    <location>
        <begin position="1"/>
        <end position="20"/>
    </location>
</feature>
<dbReference type="EMBL" id="VFIY01000018">
    <property type="protein sequence ID" value="TPD57649.1"/>
    <property type="molecule type" value="Genomic_DNA"/>
</dbReference>
<evidence type="ECO:0000256" key="1">
    <source>
        <dbReference type="PROSITE-ProRule" id="PRU00285"/>
    </source>
</evidence>
<dbReference type="OrthoDB" id="9808910at2"/>
<dbReference type="AlphaFoldDB" id="A0A501PB72"/>